<keyword evidence="3" id="KW-1185">Reference proteome</keyword>
<dbReference type="PANTHER" id="PTHR36444:SF2">
    <property type="entry name" value="TRANSCRIPTIONAL REGULATOR PROTEIN YOBU-RELATED"/>
    <property type="match status" value="1"/>
</dbReference>
<name>A0ABV6BMJ3_9FLAO</name>
<dbReference type="Pfam" id="PF06445">
    <property type="entry name" value="GyrI-like"/>
    <property type="match status" value="1"/>
</dbReference>
<accession>A0ABV6BMJ3</accession>
<dbReference type="SUPFAM" id="SSF55136">
    <property type="entry name" value="Probable bacterial effector-binding domain"/>
    <property type="match status" value="1"/>
</dbReference>
<proteinExistence type="predicted"/>
<feature type="domain" description="AraC effector-binding" evidence="1">
    <location>
        <begin position="1"/>
        <end position="157"/>
    </location>
</feature>
<dbReference type="InterPro" id="IPR029442">
    <property type="entry name" value="GyrI-like"/>
</dbReference>
<organism evidence="2 3">
    <name type="scientific">Flavobacterium procerum</name>
    <dbReference type="NCBI Taxonomy" id="1455569"/>
    <lineage>
        <taxon>Bacteria</taxon>
        <taxon>Pseudomonadati</taxon>
        <taxon>Bacteroidota</taxon>
        <taxon>Flavobacteriia</taxon>
        <taxon>Flavobacteriales</taxon>
        <taxon>Flavobacteriaceae</taxon>
        <taxon>Flavobacterium</taxon>
    </lineage>
</organism>
<dbReference type="Proteomes" id="UP001589734">
    <property type="component" value="Unassembled WGS sequence"/>
</dbReference>
<dbReference type="SMART" id="SM00871">
    <property type="entry name" value="AraC_E_bind"/>
    <property type="match status" value="1"/>
</dbReference>
<evidence type="ECO:0000313" key="2">
    <source>
        <dbReference type="EMBL" id="MFC0076672.1"/>
    </source>
</evidence>
<dbReference type="InterPro" id="IPR053182">
    <property type="entry name" value="YobU-like_regulator"/>
</dbReference>
<gene>
    <name evidence="2" type="ORF">ACFFLS_06460</name>
</gene>
<dbReference type="Gene3D" id="3.20.80.10">
    <property type="entry name" value="Regulatory factor, effector binding domain"/>
    <property type="match status" value="1"/>
</dbReference>
<dbReference type="InterPro" id="IPR010499">
    <property type="entry name" value="AraC_E-bd"/>
</dbReference>
<evidence type="ECO:0000259" key="1">
    <source>
        <dbReference type="SMART" id="SM00871"/>
    </source>
</evidence>
<dbReference type="RefSeq" id="WP_379685717.1">
    <property type="nucleotide sequence ID" value="NZ_JBHLYW010000007.1"/>
</dbReference>
<protein>
    <submittedName>
        <fullName evidence="2">GyrI-like domain-containing protein</fullName>
    </submittedName>
</protein>
<dbReference type="EMBL" id="JBHLYW010000007">
    <property type="protein sequence ID" value="MFC0076672.1"/>
    <property type="molecule type" value="Genomic_DNA"/>
</dbReference>
<sequence length="160" mass="18840">MKAEIRTLEEKKLIGQYLEMSFTDNKTFQLWSGFMPKRKEIKNSLNNNLYSLEVFPTSHFDNFDPASTFQKWAAIEVSKFEEVPMEMQTLIIPTGLYAVFNHLGPASEAHNTYHAIFTEWLPNSEYVVDDRPHFAIMDEKYKKDDPDSEEKIWIPIKNRK</sequence>
<dbReference type="PANTHER" id="PTHR36444">
    <property type="entry name" value="TRANSCRIPTIONAL REGULATOR PROTEIN YOBU-RELATED"/>
    <property type="match status" value="1"/>
</dbReference>
<reference evidence="2 3" key="1">
    <citation type="submission" date="2024-09" db="EMBL/GenBank/DDBJ databases">
        <authorList>
            <person name="Sun Q."/>
            <person name="Mori K."/>
        </authorList>
    </citation>
    <scope>NUCLEOTIDE SEQUENCE [LARGE SCALE GENOMIC DNA]</scope>
    <source>
        <strain evidence="2 3">CGMCC 1.12926</strain>
    </source>
</reference>
<dbReference type="InterPro" id="IPR011256">
    <property type="entry name" value="Reg_factor_effector_dom_sf"/>
</dbReference>
<evidence type="ECO:0000313" key="3">
    <source>
        <dbReference type="Proteomes" id="UP001589734"/>
    </source>
</evidence>
<comment type="caution">
    <text evidence="2">The sequence shown here is derived from an EMBL/GenBank/DDBJ whole genome shotgun (WGS) entry which is preliminary data.</text>
</comment>